<organism evidence="2">
    <name type="scientific">Streptosporangium sp. KD35</name>
    <dbReference type="NCBI Taxonomy" id="2162663"/>
    <lineage>
        <taxon>Bacteria</taxon>
        <taxon>Bacillati</taxon>
        <taxon>Actinomycetota</taxon>
        <taxon>Actinomycetes</taxon>
        <taxon>Streptosporangiales</taxon>
        <taxon>Streptosporangiaceae</taxon>
        <taxon>Streptosporangium</taxon>
    </lineage>
</organism>
<feature type="region of interest" description="Disordered" evidence="1">
    <location>
        <begin position="1"/>
        <end position="34"/>
    </location>
</feature>
<dbReference type="AlphaFoldDB" id="A0A2U9KD29"/>
<proteinExistence type="predicted"/>
<evidence type="ECO:0000256" key="1">
    <source>
        <dbReference type="SAM" id="MobiDB-lite"/>
    </source>
</evidence>
<name>A0A2U9KD29_9ACTN</name>
<dbReference type="EMBL" id="MH203088">
    <property type="protein sequence ID" value="AWS27364.1"/>
    <property type="molecule type" value="Genomic_DNA"/>
</dbReference>
<accession>A0A2U9KD29</accession>
<sequence length="208" mass="22285">MRVGVAVVSGDRHRGEAGLETLAPGGRAHDARECRDPRREIGEAEHGDRRRAVEPVSHGHGVTLALQLQGHRLHRLGHREHRPVGEVPGHHGAQVDLPVDVLDARLDPVLLVDPEHGARLVVPVDVGGLEGRGHPQVARQRSAEDVGGVVYVSVVGDSPQIGARLGGDPEILTRSPLRGLVDPLPFTEILDRHAIILPIASERSTATN</sequence>
<protein>
    <submittedName>
        <fullName evidence="2">FunD6</fullName>
    </submittedName>
</protein>
<reference evidence="2" key="1">
    <citation type="submission" date="2018-04" db="EMBL/GenBank/DDBJ databases">
        <title>Secondary Metabolite Response of Diverse Hypogean Actinomycetes to Chemical and Biological Stimuli.</title>
        <authorList>
            <person name="Covington B.C."/>
            <person name="Spraggins J.M."/>
            <person name="Ynigex-Gutierrez A.E."/>
            <person name="Bachmann B.O."/>
        </authorList>
    </citation>
    <scope>NUCLEOTIDE SEQUENCE</scope>
    <source>
        <strain evidence="2">Kd35</strain>
    </source>
</reference>
<evidence type="ECO:0000313" key="2">
    <source>
        <dbReference type="EMBL" id="AWS27364.1"/>
    </source>
</evidence>